<dbReference type="PROSITE" id="PS51777">
    <property type="entry name" value="RH2"/>
    <property type="match status" value="1"/>
</dbReference>
<dbReference type="GO" id="GO:0019894">
    <property type="term" value="F:kinesin binding"/>
    <property type="evidence" value="ECO:0007669"/>
    <property type="project" value="TreeGrafter"/>
</dbReference>
<dbReference type="GO" id="GO:0030159">
    <property type="term" value="F:signaling receptor complex adaptor activity"/>
    <property type="evidence" value="ECO:0007669"/>
    <property type="project" value="TreeGrafter"/>
</dbReference>
<dbReference type="SUPFAM" id="SSF50978">
    <property type="entry name" value="WD40 repeat-like"/>
    <property type="match status" value="1"/>
</dbReference>
<feature type="compositionally biased region" description="Acidic residues" evidence="6">
    <location>
        <begin position="732"/>
        <end position="741"/>
    </location>
</feature>
<dbReference type="GO" id="GO:0016192">
    <property type="term" value="P:vesicle-mediated transport"/>
    <property type="evidence" value="ECO:0007669"/>
    <property type="project" value="TreeGrafter"/>
</dbReference>
<dbReference type="Gene3D" id="2.130.10.10">
    <property type="entry name" value="YVTN repeat-like/Quinoprotein amine dehydrogenase"/>
    <property type="match status" value="1"/>
</dbReference>
<dbReference type="Proteomes" id="UP000274504">
    <property type="component" value="Unassembled WGS sequence"/>
</dbReference>
<dbReference type="InterPro" id="IPR034743">
    <property type="entry name" value="RH1"/>
</dbReference>
<feature type="coiled-coil region" evidence="5">
    <location>
        <begin position="76"/>
        <end position="152"/>
    </location>
</feature>
<dbReference type="AlphaFoldDB" id="A0A158QF65"/>
<evidence type="ECO:0000256" key="6">
    <source>
        <dbReference type="SAM" id="MobiDB-lite"/>
    </source>
</evidence>
<dbReference type="PANTHER" id="PTHR13886:SF4">
    <property type="entry name" value="JNK-INTERACTING PROTEIN 3"/>
    <property type="match status" value="1"/>
</dbReference>
<dbReference type="InterPro" id="IPR015943">
    <property type="entry name" value="WD40/YVTN_repeat-like_dom_sf"/>
</dbReference>
<accession>A0A158QF65</accession>
<feature type="coiled-coil region" evidence="5">
    <location>
        <begin position="274"/>
        <end position="378"/>
    </location>
</feature>
<dbReference type="OrthoDB" id="10256043at2759"/>
<dbReference type="InterPro" id="IPR032486">
    <property type="entry name" value="JIP_LZII"/>
</dbReference>
<keyword evidence="3" id="KW-0963">Cytoplasm</keyword>
<dbReference type="Gene3D" id="1.20.5.1000">
    <property type="entry name" value="arf6 gtpase in complex with a specific effector, jip4"/>
    <property type="match status" value="1"/>
</dbReference>
<evidence type="ECO:0000256" key="2">
    <source>
        <dbReference type="ARBA" id="ARBA00009866"/>
    </source>
</evidence>
<evidence type="ECO:0000256" key="4">
    <source>
        <dbReference type="ARBA" id="ARBA00023054"/>
    </source>
</evidence>
<dbReference type="Pfam" id="PF09744">
    <property type="entry name" value="RH1"/>
    <property type="match status" value="1"/>
</dbReference>
<feature type="domain" description="RH2" evidence="8">
    <location>
        <begin position="343"/>
        <end position="426"/>
    </location>
</feature>
<feature type="region of interest" description="Disordered" evidence="6">
    <location>
        <begin position="699"/>
        <end position="750"/>
    </location>
</feature>
<feature type="domain" description="RH1" evidence="7">
    <location>
        <begin position="8"/>
        <end position="96"/>
    </location>
</feature>
<feature type="region of interest" description="Disordered" evidence="6">
    <location>
        <begin position="775"/>
        <end position="798"/>
    </location>
</feature>
<dbReference type="InterPro" id="IPR034744">
    <property type="entry name" value="RH2"/>
</dbReference>
<protein>
    <submittedName>
        <fullName evidence="11">RH2 domain-containing protein</fullName>
    </submittedName>
</protein>
<feature type="region of interest" description="Disordered" evidence="6">
    <location>
        <begin position="913"/>
        <end position="941"/>
    </location>
</feature>
<keyword evidence="4 5" id="KW-0175">Coiled coil</keyword>
<dbReference type="GO" id="GO:0008432">
    <property type="term" value="F:JUN kinase binding"/>
    <property type="evidence" value="ECO:0007669"/>
    <property type="project" value="TreeGrafter"/>
</dbReference>
<evidence type="ECO:0000259" key="8">
    <source>
        <dbReference type="PROSITE" id="PS51777"/>
    </source>
</evidence>
<evidence type="ECO:0000256" key="1">
    <source>
        <dbReference type="ARBA" id="ARBA00004496"/>
    </source>
</evidence>
<dbReference type="InterPro" id="IPR036322">
    <property type="entry name" value="WD40_repeat_dom_sf"/>
</dbReference>
<feature type="compositionally biased region" description="Polar residues" evidence="6">
    <location>
        <begin position="709"/>
        <end position="720"/>
    </location>
</feature>
<name>A0A158QF65_HYMDI</name>
<evidence type="ECO:0000313" key="10">
    <source>
        <dbReference type="Proteomes" id="UP000274504"/>
    </source>
</evidence>
<dbReference type="WBParaSite" id="HDID_0000839801-mRNA-1">
    <property type="protein sequence ID" value="HDID_0000839801-mRNA-1"/>
    <property type="gene ID" value="HDID_0000839801"/>
</dbReference>
<dbReference type="EMBL" id="UYSG01011072">
    <property type="protein sequence ID" value="VDL60714.1"/>
    <property type="molecule type" value="Genomic_DNA"/>
</dbReference>
<organism evidence="11">
    <name type="scientific">Hymenolepis diminuta</name>
    <name type="common">Rat tapeworm</name>
    <dbReference type="NCBI Taxonomy" id="6216"/>
    <lineage>
        <taxon>Eukaryota</taxon>
        <taxon>Metazoa</taxon>
        <taxon>Spiralia</taxon>
        <taxon>Lophotrochozoa</taxon>
        <taxon>Platyhelminthes</taxon>
        <taxon>Cestoda</taxon>
        <taxon>Eucestoda</taxon>
        <taxon>Cyclophyllidea</taxon>
        <taxon>Hymenolepididae</taxon>
        <taxon>Hymenolepis</taxon>
    </lineage>
</organism>
<comment type="similarity">
    <text evidence="2">Belongs to the JIP scaffold family.</text>
</comment>
<proteinExistence type="inferred from homology"/>
<gene>
    <name evidence="9" type="ORF">HDID_LOCUS8396</name>
</gene>
<dbReference type="Pfam" id="PF19056">
    <property type="entry name" value="WD40_2"/>
    <property type="match status" value="1"/>
</dbReference>
<dbReference type="PANTHER" id="PTHR13886">
    <property type="entry name" value="JNK/SAPK-ASSOCIATED PROTEIN"/>
    <property type="match status" value="1"/>
</dbReference>
<dbReference type="GO" id="GO:0005737">
    <property type="term" value="C:cytoplasm"/>
    <property type="evidence" value="ECO:0007669"/>
    <property type="project" value="UniProtKB-SubCell"/>
</dbReference>
<dbReference type="InterPro" id="IPR039911">
    <property type="entry name" value="JIP3/JIP4"/>
</dbReference>
<feature type="compositionally biased region" description="Polar residues" evidence="6">
    <location>
        <begin position="914"/>
        <end position="941"/>
    </location>
</feature>
<reference evidence="9 10" key="2">
    <citation type="submission" date="2018-11" db="EMBL/GenBank/DDBJ databases">
        <authorList>
            <consortium name="Pathogen Informatics"/>
        </authorList>
    </citation>
    <scope>NUCLEOTIDE SEQUENCE [LARGE SCALE GENOMIC DNA]</scope>
</reference>
<dbReference type="STRING" id="6216.A0A158QF65"/>
<dbReference type="Pfam" id="PF16471">
    <property type="entry name" value="JIP_LZII"/>
    <property type="match status" value="1"/>
</dbReference>
<sequence length="1223" mass="137095">MADSNQYPDIELDSTCFSSEGNDGIISLSKIMYEELEKLIEKYGKDSFHQLVKIVENTFESLLKSHKLRGEILCELEDLKHDHAMLQSKYQIERNEMKAFKERAFELDDSLQEKVKEIESLKSKLSSTEKIYEMKMKNLRDHTIRLEDLEKTHQTNYASLQLRYKSLLAAHMELSDRLRMSNEVAALKYVNDGEEEGNNIPTTSTRSKFRHLSADLEPTSSTSVVTNPLMLVSHKGDSPYEWGVQRRLQDNSFGEIALDADGSPFSRNALNFVINDLATRLEELDIEKEQLKETLSQMQICRSSMQLRIKQMEEENARLKAELAELRKIQEQMALNETLFSRKRNFTREEMAKVLMDRIQLQEDYDDLREKYSAINSERRRRGGDDKSLVENSPFFLFFSRLLKRQPRTPPPRVSFDTTTSGISMDFSGTRLFDAGTANSASNRRISNIDSVSVSCSRDWWIPVPIIGKSCAPEPVVMQNTASLRKRNSAASSQQWSFGGNLSPPLPQHLYLRPIPEALSLQMQLICSTCLYSDVGGLLPSGGLMAGRSTFFDLSAADRKSSTYSTSDCESLVDVPCGSGRYNRHHIERQQRQQQQQYIQFSGKAYSLLFLTFWRKSGIQVLLPLTDCRSGRPRGNFKLRNSDQFEDYDTTISFNVTVTVTFRRNFLIFFVSVIGGAKGSDYEVLRLSNTTWESIPFTVSSKDADNEQPIRTTTDNNHLDTSQPPPSTSQPEEFEDEDEDGPASIQTDNTLSSLRHFVETAGKGSETLLKVFQNQQNRQKSTAQLSTESSSTLSQRTSAFDPDLSLQLEGKTGDFYRVERQKFKKITNSSMHSSVFEDDSSMMSSASAQQTVWIGCQSGDIFIHSCDSSQRRPLQSTRLPAGVTAIRHFNGRVFVSLTDGHIVVFRRQVRRPVDQSSKNPGESLPQPRTSSPIPHVSSTSQNSQLSIGEELAEAATAVGAWNLSEAVVIRCAPTSQLPVKSMAIVPSALTLWAANRNRVLIIDTTTFQRLYAFEVVPKSNQRVRQLCWCRDGVWTSIRDDHTLRLFNAFTYEPMQTVDVAYIINESIGVPSRHLLTVGTSVTALEVSADHLWIGTKGGHVACIPFKQSTLSEQTSSQPNASGTSTTLNFTDVTFAEYENLENIAPLSSQVDLSGASVSGYGHTEPVSFFTLVGGNPSLCNDSTALHSTQQSSSNDGLLMISGGVGLVEHHQKSTPSITRKLIS</sequence>
<evidence type="ECO:0000259" key="7">
    <source>
        <dbReference type="PROSITE" id="PS51776"/>
    </source>
</evidence>
<reference evidence="11" key="1">
    <citation type="submission" date="2016-04" db="UniProtKB">
        <authorList>
            <consortium name="WormBaseParasite"/>
        </authorList>
    </citation>
    <scope>IDENTIFICATION</scope>
</reference>
<feature type="compositionally biased region" description="Low complexity" evidence="6">
    <location>
        <begin position="781"/>
        <end position="798"/>
    </location>
</feature>
<evidence type="ECO:0000256" key="5">
    <source>
        <dbReference type="SAM" id="Coils"/>
    </source>
</evidence>
<dbReference type="PROSITE" id="PS51776">
    <property type="entry name" value="RH1"/>
    <property type="match status" value="1"/>
</dbReference>
<comment type="subcellular location">
    <subcellularLocation>
        <location evidence="1">Cytoplasm</location>
    </subcellularLocation>
</comment>
<evidence type="ECO:0000256" key="3">
    <source>
        <dbReference type="ARBA" id="ARBA00022490"/>
    </source>
</evidence>
<evidence type="ECO:0000313" key="9">
    <source>
        <dbReference type="EMBL" id="VDL60714.1"/>
    </source>
</evidence>
<dbReference type="GO" id="GO:0005078">
    <property type="term" value="F:MAP-kinase scaffold activity"/>
    <property type="evidence" value="ECO:0007669"/>
    <property type="project" value="InterPro"/>
</dbReference>
<evidence type="ECO:0000313" key="11">
    <source>
        <dbReference type="WBParaSite" id="HDID_0000839801-mRNA-1"/>
    </source>
</evidence>